<evidence type="ECO:0000256" key="1">
    <source>
        <dbReference type="SAM" id="Coils"/>
    </source>
</evidence>
<organism evidence="5 6">
    <name type="scientific">Bifidobacterium jacchi</name>
    <dbReference type="NCBI Taxonomy" id="2490545"/>
    <lineage>
        <taxon>Bacteria</taxon>
        <taxon>Bacillati</taxon>
        <taxon>Actinomycetota</taxon>
        <taxon>Actinomycetes</taxon>
        <taxon>Bifidobacteriales</taxon>
        <taxon>Bifidobacteriaceae</taxon>
        <taxon>Bifidobacterium</taxon>
    </lineage>
</organism>
<keyword evidence="1" id="KW-0175">Coiled coil</keyword>
<feature type="region of interest" description="Disordered" evidence="2">
    <location>
        <begin position="221"/>
        <end position="248"/>
    </location>
</feature>
<reference evidence="5 6" key="1">
    <citation type="journal article" date="2019" name="Int. J. Syst. Evol. Microbiol.">
        <title>Bifidobacterium jacchi sp. nov., isolated from the faeces of a baby common marmoset (Callithrix jacchus).</title>
        <authorList>
            <person name="Modesto M."/>
            <person name="Watanabe K."/>
            <person name="Arita M."/>
            <person name="Satti M."/>
            <person name="Oki K."/>
            <person name="Sciavilla P."/>
            <person name="Patavino C."/>
            <person name="Camma C."/>
            <person name="Michelini S."/>
            <person name="Sgorbati B."/>
            <person name="Mattarelli P."/>
        </authorList>
    </citation>
    <scope>NUCLEOTIDE SEQUENCE [LARGE SCALE GENOMIC DNA]</scope>
    <source>
        <strain evidence="5 6">MRM 9.3</strain>
    </source>
</reference>
<keyword evidence="3" id="KW-0732">Signal</keyword>
<keyword evidence="6" id="KW-1185">Reference proteome</keyword>
<dbReference type="Pfam" id="PF05257">
    <property type="entry name" value="CHAP"/>
    <property type="match status" value="1"/>
</dbReference>
<dbReference type="Gene3D" id="3.90.1720.10">
    <property type="entry name" value="endopeptidase domain like (from Nostoc punctiforme)"/>
    <property type="match status" value="1"/>
</dbReference>
<feature type="compositionally biased region" description="Low complexity" evidence="2">
    <location>
        <begin position="181"/>
        <end position="200"/>
    </location>
</feature>
<dbReference type="EMBL" id="RQSP01000024">
    <property type="protein sequence ID" value="KAB5606481.1"/>
    <property type="molecule type" value="Genomic_DNA"/>
</dbReference>
<evidence type="ECO:0000313" key="6">
    <source>
        <dbReference type="Proteomes" id="UP000326336"/>
    </source>
</evidence>
<feature type="region of interest" description="Disordered" evidence="2">
    <location>
        <begin position="176"/>
        <end position="204"/>
    </location>
</feature>
<dbReference type="SUPFAM" id="SSF54001">
    <property type="entry name" value="Cysteine proteinases"/>
    <property type="match status" value="1"/>
</dbReference>
<feature type="chain" id="PRO_5039298924" evidence="3">
    <location>
        <begin position="32"/>
        <end position="466"/>
    </location>
</feature>
<name>A0A5N5RI94_9BIFI</name>
<dbReference type="OrthoDB" id="3240061at2"/>
<dbReference type="AlphaFoldDB" id="A0A5N5RI94"/>
<feature type="domain" description="Peptidase C51" evidence="4">
    <location>
        <begin position="339"/>
        <end position="466"/>
    </location>
</feature>
<dbReference type="PROSITE" id="PS50911">
    <property type="entry name" value="CHAP"/>
    <property type="match status" value="1"/>
</dbReference>
<feature type="compositionally biased region" description="Low complexity" evidence="2">
    <location>
        <begin position="224"/>
        <end position="236"/>
    </location>
</feature>
<sequence>MIRKRVAKPLVAAVSAAALCATMAVTMTSPAFVPVARADTYGDLVNAQNQKAASAQREAELKAQLAGVRSDLASKILELDDLTNNRIPAAQAAVEKANEAAAAAQSDAEAAAQRLEAARKDKSNLEEQIKKTGKDYDDAHAAVAQMARDSLHGSNASDVMSVVTGSKSTTEFVNAMQSRQALSRSESNAASSAAESLNTSMNRSERLSAIEQRIADLKTKADEASAAAQTSAASAQQERESLDQLRADGEKRRTELESLEDQLGDASAKQAAQTVVLQSQIDSLNRQYQQEQWQAAQNAGSQNQGQGTSKPPTNSGTTGGSTTTRPNTGGSTGGTTTTRPNTGGTGGQGTSNGDIGNRYVAGQCTWYAYNRRKEMGIGTPSWLGNGGDWWRNAPSYGLRVDHNPQVGAALSFLPGQDGADGVYGHVAVVEAVYSNGTFMISEMNWGGPYIMHSRVLTNAGQYWFVH</sequence>
<feature type="signal peptide" evidence="3">
    <location>
        <begin position="1"/>
        <end position="31"/>
    </location>
</feature>
<feature type="compositionally biased region" description="Basic and acidic residues" evidence="2">
    <location>
        <begin position="237"/>
        <end position="248"/>
    </location>
</feature>
<gene>
    <name evidence="5" type="ORF">EHS19_07185</name>
</gene>
<feature type="coiled-coil region" evidence="1">
    <location>
        <begin position="94"/>
        <end position="135"/>
    </location>
</feature>
<protein>
    <submittedName>
        <fullName evidence="5">CHAP domain-containing protein</fullName>
    </submittedName>
</protein>
<dbReference type="InterPro" id="IPR007921">
    <property type="entry name" value="CHAP_dom"/>
</dbReference>
<proteinExistence type="predicted"/>
<dbReference type="Proteomes" id="UP000326336">
    <property type="component" value="Unassembled WGS sequence"/>
</dbReference>
<dbReference type="InterPro" id="IPR038765">
    <property type="entry name" value="Papain-like_cys_pep_sf"/>
</dbReference>
<evidence type="ECO:0000259" key="4">
    <source>
        <dbReference type="PROSITE" id="PS50911"/>
    </source>
</evidence>
<feature type="compositionally biased region" description="Low complexity" evidence="2">
    <location>
        <begin position="288"/>
        <end position="342"/>
    </location>
</feature>
<evidence type="ECO:0000256" key="3">
    <source>
        <dbReference type="SAM" id="SignalP"/>
    </source>
</evidence>
<comment type="caution">
    <text evidence="5">The sequence shown here is derived from an EMBL/GenBank/DDBJ whole genome shotgun (WGS) entry which is preliminary data.</text>
</comment>
<dbReference type="RefSeq" id="WP_151917092.1">
    <property type="nucleotide sequence ID" value="NZ_RQSP01000024.1"/>
</dbReference>
<evidence type="ECO:0000313" key="5">
    <source>
        <dbReference type="EMBL" id="KAB5606481.1"/>
    </source>
</evidence>
<accession>A0A5N5RI94</accession>
<feature type="region of interest" description="Disordered" evidence="2">
    <location>
        <begin position="288"/>
        <end position="355"/>
    </location>
</feature>
<evidence type="ECO:0000256" key="2">
    <source>
        <dbReference type="SAM" id="MobiDB-lite"/>
    </source>
</evidence>